<protein>
    <recommendedName>
        <fullName evidence="5">Secreted protein</fullName>
    </recommendedName>
</protein>
<evidence type="ECO:0000313" key="3">
    <source>
        <dbReference type="EMBL" id="MCB5180341.1"/>
    </source>
</evidence>
<feature type="region of interest" description="Disordered" evidence="1">
    <location>
        <begin position="44"/>
        <end position="80"/>
    </location>
</feature>
<evidence type="ECO:0000313" key="4">
    <source>
        <dbReference type="Proteomes" id="UP001199054"/>
    </source>
</evidence>
<keyword evidence="2" id="KW-1133">Transmembrane helix</keyword>
<feature type="transmembrane region" description="Helical" evidence="2">
    <location>
        <begin position="17"/>
        <end position="37"/>
    </location>
</feature>
<dbReference type="SUPFAM" id="SSF51004">
    <property type="entry name" value="C-terminal (heme d1) domain of cytochrome cd1-nitrite reductase"/>
    <property type="match status" value="1"/>
</dbReference>
<gene>
    <name evidence="3" type="ORF">LG632_13235</name>
</gene>
<accession>A0ABS8B6V1</accession>
<reference evidence="3 4" key="1">
    <citation type="submission" date="2021-10" db="EMBL/GenBank/DDBJ databases">
        <title>Streptomyces sp. strain SMC 277, a novel streptomycete isolated from soil.</title>
        <authorList>
            <person name="Chanama M."/>
        </authorList>
    </citation>
    <scope>NUCLEOTIDE SEQUENCE [LARGE SCALE GENOMIC DNA]</scope>
    <source>
        <strain evidence="3 4">SMC 277</strain>
    </source>
</reference>
<comment type="caution">
    <text evidence="3">The sequence shown here is derived from an EMBL/GenBank/DDBJ whole genome shotgun (WGS) entry which is preliminary data.</text>
</comment>
<evidence type="ECO:0000256" key="2">
    <source>
        <dbReference type="SAM" id="Phobius"/>
    </source>
</evidence>
<sequence>MAAAPAPGGGNAKRNQLMIIGAAVLAIALIVGGGFWLTSGDDGGGKQDTANGQNNGGGGGDKPGGGGGTEKVPSNTKAKTLVNVPQPEVQDVVDVGGSWITDSVYVKGDVAKIVGYGLNDGGKKWEIPLTGQLCGATTHVSDNKTAVLFQEGMPSDQNKYPRCNQVGVIDLNAGKLAWSGSVQSVASGDKKVEFKEVTLSGQTVAAGGLQGGAAWNLADGKNLWLPKPDAEKCYDLGYGGGEALAVLRKCGGYGQQYLQAQVLDPATGAPKSSYKMSPGIEWAHIVSTKPFVVAADVGDTAKGGSGVSDLFVIDDAGQLKTKIAMSSGNYDPDCPATEVEGCTKIVVGNGKVYVPSAEHQGATATGRTNELLSFDLNTGKQTTDRADAGERYTLVPLRMDGSNIIAYKWPPYDKGGQVVSIDGATMKETLLMEMPADKDFRRAETSFSVEHAEYRYHNGRLFIAEQLISKRYSSSGDPEYLFASFAAN</sequence>
<proteinExistence type="predicted"/>
<dbReference type="Proteomes" id="UP001199054">
    <property type="component" value="Unassembled WGS sequence"/>
</dbReference>
<keyword evidence="2" id="KW-0812">Transmembrane</keyword>
<evidence type="ECO:0000256" key="1">
    <source>
        <dbReference type="SAM" id="MobiDB-lite"/>
    </source>
</evidence>
<dbReference type="EMBL" id="JAJAUY010000041">
    <property type="protein sequence ID" value="MCB5180341.1"/>
    <property type="molecule type" value="Genomic_DNA"/>
</dbReference>
<keyword evidence="4" id="KW-1185">Reference proteome</keyword>
<organism evidence="3 4">
    <name type="scientific">Streptomyces antimicrobicus</name>
    <dbReference type="NCBI Taxonomy" id="2883108"/>
    <lineage>
        <taxon>Bacteria</taxon>
        <taxon>Bacillati</taxon>
        <taxon>Actinomycetota</taxon>
        <taxon>Actinomycetes</taxon>
        <taxon>Kitasatosporales</taxon>
        <taxon>Streptomycetaceae</taxon>
        <taxon>Streptomyces</taxon>
    </lineage>
</organism>
<feature type="compositionally biased region" description="Gly residues" evidence="1">
    <location>
        <begin position="54"/>
        <end position="69"/>
    </location>
</feature>
<dbReference type="InterPro" id="IPR011048">
    <property type="entry name" value="Haem_d1_sf"/>
</dbReference>
<name>A0ABS8B6V1_9ACTN</name>
<evidence type="ECO:0008006" key="5">
    <source>
        <dbReference type="Google" id="ProtNLM"/>
    </source>
</evidence>
<keyword evidence="2" id="KW-0472">Membrane</keyword>